<dbReference type="RefSeq" id="WP_204906105.1">
    <property type="nucleotide sequence ID" value="NZ_JACJKS010000005.1"/>
</dbReference>
<dbReference type="Proteomes" id="UP000705508">
    <property type="component" value="Unassembled WGS sequence"/>
</dbReference>
<dbReference type="InterPro" id="IPR023210">
    <property type="entry name" value="NADP_OxRdtase_dom"/>
</dbReference>
<dbReference type="PANTHER" id="PTHR43312:SF2">
    <property type="entry name" value="OXIDOREDUCTASE"/>
    <property type="match status" value="1"/>
</dbReference>
<dbReference type="SUPFAM" id="SSF51430">
    <property type="entry name" value="NAD(P)-linked oxidoreductase"/>
    <property type="match status" value="1"/>
</dbReference>
<reference evidence="2" key="2">
    <citation type="journal article" date="2021" name="Sci. Rep.">
        <title>The distribution of antibiotic resistance genes in chicken gut microbiota commensals.</title>
        <authorList>
            <person name="Juricova H."/>
            <person name="Matiasovicova J."/>
            <person name="Kubasova T."/>
            <person name="Cejkova D."/>
            <person name="Rychlik I."/>
        </authorList>
    </citation>
    <scope>NUCLEOTIDE SEQUENCE</scope>
    <source>
        <strain evidence="2">An582</strain>
    </source>
</reference>
<proteinExistence type="predicted"/>
<gene>
    <name evidence="2" type="ORF">H6A20_05315</name>
</gene>
<reference evidence="2" key="1">
    <citation type="submission" date="2020-08" db="EMBL/GenBank/DDBJ databases">
        <authorList>
            <person name="Cejkova D."/>
            <person name="Kubasova T."/>
            <person name="Jahodarova E."/>
            <person name="Rychlik I."/>
        </authorList>
    </citation>
    <scope>NUCLEOTIDE SEQUENCE</scope>
    <source>
        <strain evidence="2">An582</strain>
    </source>
</reference>
<feature type="domain" description="NADP-dependent oxidoreductase" evidence="1">
    <location>
        <begin position="14"/>
        <end position="153"/>
    </location>
</feature>
<sequence length="169" mass="19508">MYYKDFKGNKISALGLGSLRLPTIPGDTAKIDRAPAMEVIDQAFASGINYFDTAFTYHKTDSEQFLGEALSRYPRDSYFLASKFYVEARTDLEHVFEEQLARCRTDYFNFYLLHSVQEQFFDAYMDPARDYIGYLLKQKAAGRIRYLGFSSHAAPAGLKQYRKLREQGL</sequence>
<dbReference type="EMBL" id="JACJKS010000005">
    <property type="protein sequence ID" value="MBM6948082.1"/>
    <property type="molecule type" value="Genomic_DNA"/>
</dbReference>
<comment type="caution">
    <text evidence="2">The sequence shown here is derived from an EMBL/GenBank/DDBJ whole genome shotgun (WGS) entry which is preliminary data.</text>
</comment>
<evidence type="ECO:0000259" key="1">
    <source>
        <dbReference type="Pfam" id="PF00248"/>
    </source>
</evidence>
<evidence type="ECO:0000313" key="3">
    <source>
        <dbReference type="Proteomes" id="UP000705508"/>
    </source>
</evidence>
<dbReference type="Gene3D" id="3.20.20.100">
    <property type="entry name" value="NADP-dependent oxidoreductase domain"/>
    <property type="match status" value="1"/>
</dbReference>
<name>A0A939BFB7_9CLOT</name>
<dbReference type="Pfam" id="PF00248">
    <property type="entry name" value="Aldo_ket_red"/>
    <property type="match status" value="1"/>
</dbReference>
<evidence type="ECO:0000313" key="2">
    <source>
        <dbReference type="EMBL" id="MBM6948082.1"/>
    </source>
</evidence>
<dbReference type="InterPro" id="IPR036812">
    <property type="entry name" value="NAD(P)_OxRdtase_dom_sf"/>
</dbReference>
<protein>
    <submittedName>
        <fullName evidence="2">Aldo/keto reductase</fullName>
    </submittedName>
</protein>
<accession>A0A939BFB7</accession>
<organism evidence="2 3">
    <name type="scientific">Mordavella massiliensis</name>
    <dbReference type="NCBI Taxonomy" id="1871024"/>
    <lineage>
        <taxon>Bacteria</taxon>
        <taxon>Bacillati</taxon>
        <taxon>Bacillota</taxon>
        <taxon>Clostridia</taxon>
        <taxon>Eubacteriales</taxon>
        <taxon>Clostridiaceae</taxon>
        <taxon>Mordavella</taxon>
    </lineage>
</organism>
<dbReference type="InterPro" id="IPR053135">
    <property type="entry name" value="AKR2_Oxidoreductase"/>
</dbReference>
<dbReference type="AlphaFoldDB" id="A0A939BFB7"/>
<dbReference type="PANTHER" id="PTHR43312">
    <property type="entry name" value="D-THREO-ALDOSE 1-DEHYDROGENASE"/>
    <property type="match status" value="1"/>
</dbReference>